<dbReference type="HOGENOM" id="CLU_105945_1_4_6"/>
<protein>
    <submittedName>
        <fullName evidence="2">Putative sterol carrier protein</fullName>
    </submittedName>
</protein>
<organism evidence="2 3">
    <name type="scientific">Gynuella sunshinyii YC6258</name>
    <dbReference type="NCBI Taxonomy" id="1445510"/>
    <lineage>
        <taxon>Bacteria</taxon>
        <taxon>Pseudomonadati</taxon>
        <taxon>Pseudomonadota</taxon>
        <taxon>Gammaproteobacteria</taxon>
        <taxon>Oceanospirillales</taxon>
        <taxon>Saccharospirillaceae</taxon>
        <taxon>Gynuella</taxon>
    </lineage>
</organism>
<dbReference type="Pfam" id="PF02036">
    <property type="entry name" value="SCP2"/>
    <property type="match status" value="1"/>
</dbReference>
<evidence type="ECO:0000259" key="1">
    <source>
        <dbReference type="Pfam" id="PF02036"/>
    </source>
</evidence>
<evidence type="ECO:0000313" key="3">
    <source>
        <dbReference type="Proteomes" id="UP000032266"/>
    </source>
</evidence>
<dbReference type="SUPFAM" id="SSF55718">
    <property type="entry name" value="SCP-like"/>
    <property type="match status" value="1"/>
</dbReference>
<dbReference type="PANTHER" id="PTHR10094:SF25">
    <property type="entry name" value="SCP2 STEROL-BINDING DOMAIN-CONTAINING PROTEIN 1"/>
    <property type="match status" value="1"/>
</dbReference>
<dbReference type="OrthoDB" id="9809312at2"/>
<dbReference type="GO" id="GO:0005829">
    <property type="term" value="C:cytosol"/>
    <property type="evidence" value="ECO:0007669"/>
    <property type="project" value="TreeGrafter"/>
</dbReference>
<feature type="domain" description="SCP2" evidence="1">
    <location>
        <begin position="20"/>
        <end position="102"/>
    </location>
</feature>
<dbReference type="InterPro" id="IPR003033">
    <property type="entry name" value="SCP2_sterol-bd_dom"/>
</dbReference>
<keyword evidence="3" id="KW-1185">Reference proteome</keyword>
<evidence type="ECO:0000313" key="2">
    <source>
        <dbReference type="EMBL" id="AJQ95412.1"/>
    </source>
</evidence>
<dbReference type="Proteomes" id="UP000032266">
    <property type="component" value="Chromosome"/>
</dbReference>
<dbReference type="EMBL" id="CP007142">
    <property type="protein sequence ID" value="AJQ95412.1"/>
    <property type="molecule type" value="Genomic_DNA"/>
</dbReference>
<dbReference type="RefSeq" id="WP_044617727.1">
    <property type="nucleotide sequence ID" value="NZ_CP007142.1"/>
</dbReference>
<dbReference type="AlphaFoldDB" id="A0A0C5VL35"/>
<name>A0A0C5VL35_9GAMM</name>
<dbReference type="KEGG" id="gsn:YC6258_03376"/>
<accession>A0A0C5VL35</accession>
<dbReference type="InterPro" id="IPR036527">
    <property type="entry name" value="SCP2_sterol-bd_dom_sf"/>
</dbReference>
<gene>
    <name evidence="2" type="ORF">YC6258_03376</name>
</gene>
<dbReference type="STRING" id="1445510.YC6258_03376"/>
<dbReference type="Gene3D" id="3.30.1050.10">
    <property type="entry name" value="SCP2 sterol-binding domain"/>
    <property type="match status" value="1"/>
</dbReference>
<proteinExistence type="predicted"/>
<dbReference type="PATRIC" id="fig|1445510.3.peg.3338"/>
<dbReference type="PANTHER" id="PTHR10094">
    <property type="entry name" value="STEROL CARRIER PROTEIN 2 SCP-2 FAMILY PROTEIN"/>
    <property type="match status" value="1"/>
</dbReference>
<sequence length="104" mass="11395">MGTVSEIFEQIVGKFNASAAAGMDVIFQFNISDDDHYYLVVANDNCELHQGDHEDPSVTLILSKETLEKIISGKTSGMQAFMLGKLKTEGNMMLATKLGDLFSM</sequence>
<reference evidence="2 3" key="1">
    <citation type="submission" date="2014-01" db="EMBL/GenBank/DDBJ databases">
        <title>Full genme sequencing of cellulolytic bacterium Gynuella sunshinyii YC6258T gen. nov., sp. nov.</title>
        <authorList>
            <person name="Khan H."/>
            <person name="Chung E.J."/>
            <person name="Chung Y.R."/>
        </authorList>
    </citation>
    <scope>NUCLEOTIDE SEQUENCE [LARGE SCALE GENOMIC DNA]</scope>
    <source>
        <strain evidence="2 3">YC6258</strain>
    </source>
</reference>